<accession>A0A485K5D5</accession>
<proteinExistence type="predicted"/>
<gene>
    <name evidence="5" type="primary">Aste57867_476</name>
    <name evidence="4" type="ORF">As57867_000475</name>
    <name evidence="5" type="ORF">ASTE57867_476</name>
</gene>
<sequence length="168" mass="17716">MPPSLVHAFCAIATFLVASSGAQDASAVAAFATKSLNAQFKPAVPFHVESATELQRVGVAKSHWRLASNKGELEIDIEQDASSGALSLLAVHQVDDATGAKTTIFEQSTYPTIWVLTFGAVCVLVGLFALTASRPSTISRDPPPPPSSPKGSEEATNAALRRRRSKLD</sequence>
<name>A0A485K5D5_9STRA</name>
<dbReference type="EMBL" id="CAADRA010000024">
    <property type="protein sequence ID" value="VFT77701.1"/>
    <property type="molecule type" value="Genomic_DNA"/>
</dbReference>
<keyword evidence="2" id="KW-1133">Transmembrane helix</keyword>
<feature type="transmembrane region" description="Helical" evidence="2">
    <location>
        <begin position="113"/>
        <end position="132"/>
    </location>
</feature>
<dbReference type="OrthoDB" id="77735at2759"/>
<protein>
    <submittedName>
        <fullName evidence="5">Aste57867_476 protein</fullName>
    </submittedName>
</protein>
<evidence type="ECO:0000313" key="4">
    <source>
        <dbReference type="EMBL" id="KAF0720207.1"/>
    </source>
</evidence>
<reference evidence="5 6" key="1">
    <citation type="submission" date="2019-03" db="EMBL/GenBank/DDBJ databases">
        <authorList>
            <person name="Gaulin E."/>
            <person name="Dumas B."/>
        </authorList>
    </citation>
    <scope>NUCLEOTIDE SEQUENCE [LARGE SCALE GENOMIC DNA]</scope>
    <source>
        <strain evidence="5">CBS 568.67</strain>
    </source>
</reference>
<keyword evidence="6" id="KW-1185">Reference proteome</keyword>
<keyword evidence="2" id="KW-0472">Membrane</keyword>
<dbReference type="Proteomes" id="UP000332933">
    <property type="component" value="Unassembled WGS sequence"/>
</dbReference>
<feature type="region of interest" description="Disordered" evidence="1">
    <location>
        <begin position="135"/>
        <end position="168"/>
    </location>
</feature>
<evidence type="ECO:0000313" key="5">
    <source>
        <dbReference type="EMBL" id="VFT77701.1"/>
    </source>
</evidence>
<organism evidence="5 6">
    <name type="scientific">Aphanomyces stellatus</name>
    <dbReference type="NCBI Taxonomy" id="120398"/>
    <lineage>
        <taxon>Eukaryota</taxon>
        <taxon>Sar</taxon>
        <taxon>Stramenopiles</taxon>
        <taxon>Oomycota</taxon>
        <taxon>Saprolegniomycetes</taxon>
        <taxon>Saprolegniales</taxon>
        <taxon>Verrucalvaceae</taxon>
        <taxon>Aphanomyces</taxon>
    </lineage>
</organism>
<evidence type="ECO:0000256" key="1">
    <source>
        <dbReference type="SAM" id="MobiDB-lite"/>
    </source>
</evidence>
<evidence type="ECO:0000313" key="6">
    <source>
        <dbReference type="Proteomes" id="UP000332933"/>
    </source>
</evidence>
<evidence type="ECO:0000256" key="2">
    <source>
        <dbReference type="SAM" id="Phobius"/>
    </source>
</evidence>
<dbReference type="AlphaFoldDB" id="A0A485K5D5"/>
<dbReference type="EMBL" id="VJMH01000024">
    <property type="protein sequence ID" value="KAF0720207.1"/>
    <property type="molecule type" value="Genomic_DNA"/>
</dbReference>
<feature type="signal peptide" evidence="3">
    <location>
        <begin position="1"/>
        <end position="21"/>
    </location>
</feature>
<keyword evidence="3" id="KW-0732">Signal</keyword>
<reference evidence="4" key="2">
    <citation type="submission" date="2019-06" db="EMBL/GenBank/DDBJ databases">
        <title>Genomics analysis of Aphanomyces spp. identifies a new class of oomycete effector associated with host adaptation.</title>
        <authorList>
            <person name="Gaulin E."/>
        </authorList>
    </citation>
    <scope>NUCLEOTIDE SEQUENCE</scope>
    <source>
        <strain evidence="4">CBS 578.67</strain>
    </source>
</reference>
<evidence type="ECO:0000256" key="3">
    <source>
        <dbReference type="SAM" id="SignalP"/>
    </source>
</evidence>
<feature type="chain" id="PRO_5036115886" evidence="3">
    <location>
        <begin position="22"/>
        <end position="168"/>
    </location>
</feature>
<keyword evidence="2" id="KW-0812">Transmembrane</keyword>